<feature type="compositionally biased region" description="Polar residues" evidence="12">
    <location>
        <begin position="99"/>
        <end position="126"/>
    </location>
</feature>
<accession>A0ABD0KRS7</accession>
<feature type="region of interest" description="Disordered" evidence="12">
    <location>
        <begin position="1"/>
        <end position="29"/>
    </location>
</feature>
<dbReference type="GO" id="GO:0005814">
    <property type="term" value="C:centriole"/>
    <property type="evidence" value="ECO:0007669"/>
    <property type="project" value="UniProtKB-SubCell"/>
</dbReference>
<comment type="similarity">
    <text evidence="2">Belongs to the POC5 family.</text>
</comment>
<evidence type="ECO:0000256" key="1">
    <source>
        <dbReference type="ARBA" id="ARBA00004114"/>
    </source>
</evidence>
<feature type="region of interest" description="Disordered" evidence="12">
    <location>
        <begin position="540"/>
        <end position="571"/>
    </location>
</feature>
<keyword evidence="4" id="KW-0963">Cytoplasm</keyword>
<feature type="compositionally biased region" description="Basic and acidic residues" evidence="12">
    <location>
        <begin position="413"/>
        <end position="422"/>
    </location>
</feature>
<feature type="coiled-coil region" evidence="11">
    <location>
        <begin position="353"/>
        <end position="387"/>
    </location>
</feature>
<evidence type="ECO:0000256" key="6">
    <source>
        <dbReference type="ARBA" id="ARBA00023054"/>
    </source>
</evidence>
<comment type="function">
    <text evidence="10">Essential for the assembly of the distal half of centrioles, required for centriole elongation. Acts as a negative regulator of centriole elongation.</text>
</comment>
<feature type="region of interest" description="Disordered" evidence="12">
    <location>
        <begin position="407"/>
        <end position="500"/>
    </location>
</feature>
<feature type="compositionally biased region" description="Polar residues" evidence="12">
    <location>
        <begin position="163"/>
        <end position="181"/>
    </location>
</feature>
<evidence type="ECO:0000256" key="3">
    <source>
        <dbReference type="ARBA" id="ARBA00014910"/>
    </source>
</evidence>
<keyword evidence="5" id="KW-0677">Repeat</keyword>
<proteinExistence type="inferred from homology"/>
<evidence type="ECO:0000256" key="8">
    <source>
        <dbReference type="ARBA" id="ARBA00023306"/>
    </source>
</evidence>
<evidence type="ECO:0000256" key="4">
    <source>
        <dbReference type="ARBA" id="ARBA00022490"/>
    </source>
</evidence>
<dbReference type="AlphaFoldDB" id="A0ABD0KRS7"/>
<dbReference type="PANTHER" id="PTHR28618">
    <property type="entry name" value="CENTROSOMAL PROTEIN POC5"/>
    <property type="match status" value="1"/>
</dbReference>
<evidence type="ECO:0000256" key="12">
    <source>
        <dbReference type="SAM" id="MobiDB-lite"/>
    </source>
</evidence>
<keyword evidence="8" id="KW-0131">Cell cycle</keyword>
<evidence type="ECO:0000256" key="9">
    <source>
        <dbReference type="ARBA" id="ARBA00031694"/>
    </source>
</evidence>
<feature type="compositionally biased region" description="Polar residues" evidence="12">
    <location>
        <begin position="423"/>
        <end position="434"/>
    </location>
</feature>
<dbReference type="InterPro" id="IPR033351">
    <property type="entry name" value="POC5"/>
</dbReference>
<sequence length="577" mass="64733">MSGHSSSSSSLVEPPIVPPDSPGSSVSTRLQEEYDELLKYAVVVPSYDPRTAAGTLADTRKTYDTDRTTKDDIVTVTARQQRAGMRATEEEKTGPRTPRSGTNVQQLPDFSQSPITSKDPTPNTSYGDRRKKDDSGELEEREDDSEEKVPGFQPMFPPRQRFQHPTSDGQPQQSSTVRSTVEKVYTSTIDPDVTQMETMLDQWCLELKRNVLAEFGQSKTRVVTNCREEVMRETEKFASDKTDLVEEMDTMKELLHTYEQSAERKDSVISNLTTALHHHRDKMELMRKFCDWKAQHNDAKRESFASNLARKHYERTLSRRVLSAWFSTIQTKWRQHVEKACQMKAQEVCLQLTADYEAKIASLNEALESSRKEVQRLHVDREHYEEAMKKAFMRGVCALNMEAMNMFQEDGDNDPKPTDRSVSEQNVNFSNNMNDGVPHKVIGAAKAMPQDSDEPSVKIVTSQGSRSSQSQVQPKQSSSKPSSSTSLTSKQGRAISGRVAGKVVEVTRQSGRSVSPVLHPPMASVVVERHQPVTKQTIGHATATKYSKTAESDKFPRLAGQGPGKLPPHVQTVRVVE</sequence>
<keyword evidence="6 11" id="KW-0175">Coiled coil</keyword>
<keyword evidence="7" id="KW-0206">Cytoskeleton</keyword>
<feature type="compositionally biased region" description="Low complexity" evidence="12">
    <location>
        <begin position="462"/>
        <end position="491"/>
    </location>
</feature>
<feature type="compositionally biased region" description="Acidic residues" evidence="12">
    <location>
        <begin position="136"/>
        <end position="146"/>
    </location>
</feature>
<keyword evidence="14" id="KW-1185">Reference proteome</keyword>
<protein>
    <recommendedName>
        <fullName evidence="3">Centrosomal protein POC5</fullName>
    </recommendedName>
    <alternativeName>
        <fullName evidence="9">Protein of centriole 5</fullName>
    </alternativeName>
</protein>
<evidence type="ECO:0000256" key="7">
    <source>
        <dbReference type="ARBA" id="ARBA00023212"/>
    </source>
</evidence>
<reference evidence="13 14" key="1">
    <citation type="journal article" date="2023" name="Sci. Data">
        <title>Genome assembly of the Korean intertidal mud-creeper Batillaria attramentaria.</title>
        <authorList>
            <person name="Patra A.K."/>
            <person name="Ho P.T."/>
            <person name="Jun S."/>
            <person name="Lee S.J."/>
            <person name="Kim Y."/>
            <person name="Won Y.J."/>
        </authorList>
    </citation>
    <scope>NUCLEOTIDE SEQUENCE [LARGE SCALE GENOMIC DNA]</scope>
    <source>
        <strain evidence="13">Wonlab-2016</strain>
    </source>
</reference>
<feature type="region of interest" description="Disordered" evidence="12">
    <location>
        <begin position="47"/>
        <end position="181"/>
    </location>
</feature>
<comment type="subcellular location">
    <subcellularLocation>
        <location evidence="1">Cytoplasm</location>
        <location evidence="1">Cytoskeleton</location>
        <location evidence="1">Microtubule organizing center</location>
        <location evidence="1">Centrosome</location>
        <location evidence="1">Centriole</location>
    </subcellularLocation>
</comment>
<name>A0ABD0KRS7_9CAEN</name>
<evidence type="ECO:0000256" key="11">
    <source>
        <dbReference type="SAM" id="Coils"/>
    </source>
</evidence>
<feature type="compositionally biased region" description="Low complexity" evidence="12">
    <location>
        <begin position="1"/>
        <end position="10"/>
    </location>
</feature>
<dbReference type="PANTHER" id="PTHR28618:SF1">
    <property type="entry name" value="CENTROSOMAL PROTEIN POC5"/>
    <property type="match status" value="1"/>
</dbReference>
<evidence type="ECO:0000313" key="13">
    <source>
        <dbReference type="EMBL" id="KAK7489977.1"/>
    </source>
</evidence>
<evidence type="ECO:0000256" key="5">
    <source>
        <dbReference type="ARBA" id="ARBA00022737"/>
    </source>
</evidence>
<evidence type="ECO:0000256" key="2">
    <source>
        <dbReference type="ARBA" id="ARBA00010411"/>
    </source>
</evidence>
<feature type="compositionally biased region" description="Basic and acidic residues" evidence="12">
    <location>
        <begin position="58"/>
        <end position="73"/>
    </location>
</feature>
<dbReference type="EMBL" id="JACVVK020000132">
    <property type="protein sequence ID" value="KAK7489977.1"/>
    <property type="molecule type" value="Genomic_DNA"/>
</dbReference>
<evidence type="ECO:0000313" key="14">
    <source>
        <dbReference type="Proteomes" id="UP001519460"/>
    </source>
</evidence>
<gene>
    <name evidence="13" type="ORF">BaRGS_00018842</name>
</gene>
<organism evidence="13 14">
    <name type="scientific">Batillaria attramentaria</name>
    <dbReference type="NCBI Taxonomy" id="370345"/>
    <lineage>
        <taxon>Eukaryota</taxon>
        <taxon>Metazoa</taxon>
        <taxon>Spiralia</taxon>
        <taxon>Lophotrochozoa</taxon>
        <taxon>Mollusca</taxon>
        <taxon>Gastropoda</taxon>
        <taxon>Caenogastropoda</taxon>
        <taxon>Sorbeoconcha</taxon>
        <taxon>Cerithioidea</taxon>
        <taxon>Batillariidae</taxon>
        <taxon>Batillaria</taxon>
    </lineage>
</organism>
<dbReference type="Proteomes" id="UP001519460">
    <property type="component" value="Unassembled WGS sequence"/>
</dbReference>
<comment type="caution">
    <text evidence="13">The sequence shown here is derived from an EMBL/GenBank/DDBJ whole genome shotgun (WGS) entry which is preliminary data.</text>
</comment>
<evidence type="ECO:0000256" key="10">
    <source>
        <dbReference type="ARBA" id="ARBA00049959"/>
    </source>
</evidence>